<dbReference type="PRINTS" id="PR00509">
    <property type="entry name" value="PGMPMM"/>
</dbReference>
<comment type="cofactor">
    <cofactor evidence="1">
        <name>Mg(2+)</name>
        <dbReference type="ChEBI" id="CHEBI:18420"/>
    </cofactor>
</comment>
<dbReference type="EC" id="5.4.2.8" evidence="11"/>
<dbReference type="InterPro" id="IPR016055">
    <property type="entry name" value="A-D-PHexomutase_a/b/a-I/II/III"/>
</dbReference>
<evidence type="ECO:0000313" key="11">
    <source>
        <dbReference type="EMBL" id="KAK2964451.1"/>
    </source>
</evidence>
<dbReference type="PANTHER" id="PTHR42946">
    <property type="entry name" value="PHOSPHOHEXOSE MUTASE"/>
    <property type="match status" value="1"/>
</dbReference>
<gene>
    <name evidence="11" type="ORF">BLNAU_367</name>
</gene>
<dbReference type="InterPro" id="IPR005841">
    <property type="entry name" value="Alpha-D-phosphohexomutase_SF"/>
</dbReference>
<keyword evidence="3" id="KW-0597">Phosphoprotein</keyword>
<dbReference type="GO" id="GO:0004615">
    <property type="term" value="F:phosphomannomutase activity"/>
    <property type="evidence" value="ECO:0007669"/>
    <property type="project" value="UniProtKB-EC"/>
</dbReference>
<evidence type="ECO:0000313" key="12">
    <source>
        <dbReference type="Proteomes" id="UP001281761"/>
    </source>
</evidence>
<dbReference type="SUPFAM" id="SSF53738">
    <property type="entry name" value="Phosphoglucomutase, first 3 domains"/>
    <property type="match status" value="3"/>
</dbReference>
<keyword evidence="4" id="KW-0479">Metal-binding</keyword>
<feature type="domain" description="Alpha-D-phosphohexomutase C-terminal" evidence="7">
    <location>
        <begin position="431"/>
        <end position="495"/>
    </location>
</feature>
<evidence type="ECO:0000256" key="2">
    <source>
        <dbReference type="ARBA" id="ARBA00010231"/>
    </source>
</evidence>
<dbReference type="Pfam" id="PF02878">
    <property type="entry name" value="PGM_PMM_I"/>
    <property type="match status" value="1"/>
</dbReference>
<dbReference type="EMBL" id="JARBJD010000002">
    <property type="protein sequence ID" value="KAK2964451.1"/>
    <property type="molecule type" value="Genomic_DNA"/>
</dbReference>
<reference evidence="11 12" key="1">
    <citation type="journal article" date="2022" name="bioRxiv">
        <title>Genomics of Preaxostyla Flagellates Illuminates Evolutionary Transitions and the Path Towards Mitochondrial Loss.</title>
        <authorList>
            <person name="Novak L.V.F."/>
            <person name="Treitli S.C."/>
            <person name="Pyrih J."/>
            <person name="Halakuc P."/>
            <person name="Pipaliya S.V."/>
            <person name="Vacek V."/>
            <person name="Brzon O."/>
            <person name="Soukal P."/>
            <person name="Eme L."/>
            <person name="Dacks J.B."/>
            <person name="Karnkowska A."/>
            <person name="Elias M."/>
            <person name="Hampl V."/>
        </authorList>
    </citation>
    <scope>NUCLEOTIDE SEQUENCE [LARGE SCALE GENOMIC DNA]</scope>
    <source>
        <strain evidence="11">NAU3</strain>
        <tissue evidence="11">Gut</tissue>
    </source>
</reference>
<organism evidence="11 12">
    <name type="scientific">Blattamonas nauphoetae</name>
    <dbReference type="NCBI Taxonomy" id="2049346"/>
    <lineage>
        <taxon>Eukaryota</taxon>
        <taxon>Metamonada</taxon>
        <taxon>Preaxostyla</taxon>
        <taxon>Oxymonadida</taxon>
        <taxon>Blattamonas</taxon>
    </lineage>
</organism>
<evidence type="ECO:0000256" key="6">
    <source>
        <dbReference type="ARBA" id="ARBA00023235"/>
    </source>
</evidence>
<evidence type="ECO:0000256" key="3">
    <source>
        <dbReference type="ARBA" id="ARBA00022553"/>
    </source>
</evidence>
<evidence type="ECO:0000259" key="10">
    <source>
        <dbReference type="Pfam" id="PF02880"/>
    </source>
</evidence>
<accession>A0ABQ9YL19</accession>
<dbReference type="Proteomes" id="UP001281761">
    <property type="component" value="Unassembled WGS sequence"/>
</dbReference>
<evidence type="ECO:0000259" key="9">
    <source>
        <dbReference type="Pfam" id="PF02879"/>
    </source>
</evidence>
<evidence type="ECO:0000259" key="7">
    <source>
        <dbReference type="Pfam" id="PF00408"/>
    </source>
</evidence>
<dbReference type="Pfam" id="PF02880">
    <property type="entry name" value="PGM_PMM_III"/>
    <property type="match status" value="1"/>
</dbReference>
<evidence type="ECO:0000259" key="8">
    <source>
        <dbReference type="Pfam" id="PF02878"/>
    </source>
</evidence>
<dbReference type="InterPro" id="IPR036900">
    <property type="entry name" value="A-D-PHexomutase_C_sf"/>
</dbReference>
<evidence type="ECO:0000256" key="5">
    <source>
        <dbReference type="ARBA" id="ARBA00022842"/>
    </source>
</evidence>
<evidence type="ECO:0000256" key="4">
    <source>
        <dbReference type="ARBA" id="ARBA00022723"/>
    </source>
</evidence>
<dbReference type="InterPro" id="IPR005843">
    <property type="entry name" value="A-D-PHexomutase_C"/>
</dbReference>
<comment type="caution">
    <text evidence="11">The sequence shown here is derived from an EMBL/GenBank/DDBJ whole genome shotgun (WGS) entry which is preliminary data.</text>
</comment>
<evidence type="ECO:0000256" key="1">
    <source>
        <dbReference type="ARBA" id="ARBA00001946"/>
    </source>
</evidence>
<dbReference type="PANTHER" id="PTHR42946:SF1">
    <property type="entry name" value="PHOSPHOGLUCOMUTASE (ALPHA-D-GLUCOSE-1,6-BISPHOSPHATE-DEPENDENT)"/>
    <property type="match status" value="1"/>
</dbReference>
<keyword evidence="5" id="KW-0460">Magnesium</keyword>
<dbReference type="InterPro" id="IPR005845">
    <property type="entry name" value="A-D-PHexomutase_a/b/a-II"/>
</dbReference>
<dbReference type="Gene3D" id="3.40.120.10">
    <property type="entry name" value="Alpha-D-Glucose-1,6-Bisphosphate, subunit A, domain 3"/>
    <property type="match status" value="3"/>
</dbReference>
<name>A0ABQ9YL19_9EUKA</name>
<dbReference type="SUPFAM" id="SSF55957">
    <property type="entry name" value="Phosphoglucomutase, C-terminal domain"/>
    <property type="match status" value="1"/>
</dbReference>
<sequence>MVSSSSMSAPLMVTVSGVRGIANVSLTPELVKVFVASFIKYLESKHPTADKLIVLGRDSRISGLDFEKLTIATITSLGWDVQVLGICPTPTVQFMVPKLNATGGLVITSSHNPAEWNGLKFVDMDGLFVTAENCETIFSIYRSQTAESSFPILIKDPEKHGTASNYDQAMQEHIDAVTSLEYVHVDQIKAAHFKVAIDTINGAGSLYIPALLEALGVEVVGELNTDPTGMFSHIPEPVPQNLTDLCQLVKSIESDFGIAVDPDADRLVIINEKGEPIGEEYTLALCVDFFLSEKTRRGPVVKNLSTSRVIDDICRKYHCACYSSAVGEANVAAMMERVNAVIGGEGNGGIMLPDVHVGRDSLVGLALILEHFSRFRQSRSTDPAPPALSDLVGSLPHYDIIKDKISLSEQTTPEQIKIVLQRVEEEWKKKIEEERAKADNEELKALWNVNDVDGIRIDTPDWWVHLRMSNTEPIVRIIAEAPTRVKAREQCTFFARYFSIPSD</sequence>
<keyword evidence="12" id="KW-1185">Reference proteome</keyword>
<feature type="domain" description="Alpha-D-phosphohexomutase alpha/beta/alpha" evidence="9">
    <location>
        <begin position="174"/>
        <end position="274"/>
    </location>
</feature>
<comment type="similarity">
    <text evidence="2">Belongs to the phosphohexose mutase family.</text>
</comment>
<dbReference type="Pfam" id="PF00408">
    <property type="entry name" value="PGM_PMM_IV"/>
    <property type="match status" value="1"/>
</dbReference>
<dbReference type="Pfam" id="PF02879">
    <property type="entry name" value="PGM_PMM_II"/>
    <property type="match status" value="1"/>
</dbReference>
<keyword evidence="6 11" id="KW-0413">Isomerase</keyword>
<feature type="domain" description="Alpha-D-phosphohexomutase alpha/beta/alpha" evidence="10">
    <location>
        <begin position="281"/>
        <end position="376"/>
    </location>
</feature>
<protein>
    <submittedName>
        <fullName evidence="11">Phosphomannomutase</fullName>
        <ecNumber evidence="11">5.4.2.8</ecNumber>
    </submittedName>
</protein>
<dbReference type="InterPro" id="IPR005846">
    <property type="entry name" value="A-D-PHexomutase_a/b/a-III"/>
</dbReference>
<feature type="domain" description="Alpha-D-phosphohexomutase alpha/beta/alpha" evidence="8">
    <location>
        <begin position="15"/>
        <end position="145"/>
    </location>
</feature>
<dbReference type="InterPro" id="IPR005844">
    <property type="entry name" value="A-D-PHexomutase_a/b/a-I"/>
</dbReference>
<dbReference type="Gene3D" id="3.30.310.50">
    <property type="entry name" value="Alpha-D-phosphohexomutase, C-terminal domain"/>
    <property type="match status" value="1"/>
</dbReference>
<dbReference type="InterPro" id="IPR050060">
    <property type="entry name" value="Phosphoglucosamine_mutase"/>
</dbReference>
<proteinExistence type="inferred from homology"/>